<sequence>MLTQKEQIMAIATVLSITGQAWARDADGNLRELSVGDTLVEGETLVTSDNGSVQLDFLDGLDPTTISGGQEIAMTPDVDVNAPVDVTDSEVLDADLEALLAAIDDDDVDLLDVLDPTAAGAGGGAAADGGHGFVRLARITEGVDPLAFEFGSVQTTEFTTPEGEAAPVDVGGQAQVEGNPTADDASLSFAENALLLGGGGGFNSLTEEGTLDFDFGLLGPGSIGFASMDGQTLTIGQESVTFSWDSATNTLTASNERIQASNPDEPFLLQLVIDPQTGAFTITLANNLLHTEGSDEALANLVYTVTDAAGNSVNGNLIVTIVDDVPGLDLSAVDLSEVSFETLDSETVDGTSVASASVAAAFTAAVDASYGADGAGSTVISDYALTLGDLDHGLTSGGEPVVFTQDASGVITGTADGTEVLRIEIGADGTVTVTQSAALDHDAQGADSLTLPAGLVGVEATVTVTDGDGDTVSDTLSTDLSGNISIVDDVPGLDLSDVDLSEVSFETLDSETVDGTSVASASVAAAFTAAVDASYGADGAGSTVISDYALTLGDLDHGLTSGGEPLTFSLDGGVITGSTPDGEVLRIEIGSDGTVTVTQSAPLDHDAQGADSLTLPAGLVGVEATVTVTDGDGDTVSDTLSTDLSGNISIVDDVPGL</sequence>
<reference evidence="2 3" key="1">
    <citation type="submission" date="2017-08" db="EMBL/GenBank/DDBJ databases">
        <title>Halomonas alkalisoli sp. nov., isolated from saline alkaline soil.</title>
        <authorList>
            <person name="Wang D."/>
            <person name="Zhang G."/>
        </authorList>
    </citation>
    <scope>NUCLEOTIDE SEQUENCE [LARGE SCALE GENOMIC DNA]</scope>
    <source>
        <strain evidence="2 3">WRN001</strain>
    </source>
</reference>
<feature type="domain" description="DUF5801" evidence="1">
    <location>
        <begin position="347"/>
        <end position="476"/>
    </location>
</feature>
<organism evidence="2 3">
    <name type="scientific">Halomonas salipaludis</name>
    <dbReference type="NCBI Taxonomy" id="2032625"/>
    <lineage>
        <taxon>Bacteria</taxon>
        <taxon>Pseudomonadati</taxon>
        <taxon>Pseudomonadota</taxon>
        <taxon>Gammaproteobacteria</taxon>
        <taxon>Oceanospirillales</taxon>
        <taxon>Halomonadaceae</taxon>
        <taxon>Halomonas</taxon>
    </lineage>
</organism>
<dbReference type="NCBIfam" id="NF033682">
    <property type="entry name" value="retention_LapA"/>
    <property type="match status" value="1"/>
</dbReference>
<evidence type="ECO:0000313" key="2">
    <source>
        <dbReference type="EMBL" id="PAU74602.1"/>
    </source>
</evidence>
<protein>
    <recommendedName>
        <fullName evidence="1">DUF5801 domain-containing protein</fullName>
    </recommendedName>
</protein>
<feature type="domain" description="DUF5801" evidence="1">
    <location>
        <begin position="512"/>
        <end position="640"/>
    </location>
</feature>
<gene>
    <name evidence="2" type="ORF">CK498_20975</name>
</gene>
<evidence type="ECO:0000259" key="1">
    <source>
        <dbReference type="Pfam" id="PF19116"/>
    </source>
</evidence>
<comment type="caution">
    <text evidence="2">The sequence shown here is derived from an EMBL/GenBank/DDBJ whole genome shotgun (WGS) entry which is preliminary data.</text>
</comment>
<dbReference type="EMBL" id="NSKB01000009">
    <property type="protein sequence ID" value="PAU74602.1"/>
    <property type="molecule type" value="Genomic_DNA"/>
</dbReference>
<keyword evidence="3" id="KW-1185">Reference proteome</keyword>
<name>A0A2A2EQF6_9GAMM</name>
<evidence type="ECO:0000313" key="3">
    <source>
        <dbReference type="Proteomes" id="UP000217771"/>
    </source>
</evidence>
<dbReference type="AlphaFoldDB" id="A0A2A2EQF6"/>
<proteinExistence type="predicted"/>
<dbReference type="InterPro" id="IPR047777">
    <property type="entry name" value="LapA-like_RM"/>
</dbReference>
<feature type="non-terminal residue" evidence="2">
    <location>
        <position position="657"/>
    </location>
</feature>
<dbReference type="OrthoDB" id="5787335at2"/>
<dbReference type="InterPro" id="IPR043824">
    <property type="entry name" value="DUF5801"/>
</dbReference>
<dbReference type="Pfam" id="PF19116">
    <property type="entry name" value="DUF5801"/>
    <property type="match status" value="2"/>
</dbReference>
<dbReference type="Proteomes" id="UP000217771">
    <property type="component" value="Unassembled WGS sequence"/>
</dbReference>
<accession>A0A2A2EQF6</accession>